<feature type="compositionally biased region" description="Low complexity" evidence="1">
    <location>
        <begin position="1"/>
        <end position="11"/>
    </location>
</feature>
<reference evidence="2" key="2">
    <citation type="journal article" date="2015" name="Data Brief">
        <title>Shoot transcriptome of the giant reed, Arundo donax.</title>
        <authorList>
            <person name="Barrero R.A."/>
            <person name="Guerrero F.D."/>
            <person name="Moolhuijzen P."/>
            <person name="Goolsby J.A."/>
            <person name="Tidwell J."/>
            <person name="Bellgard S.E."/>
            <person name="Bellgard M.I."/>
        </authorList>
    </citation>
    <scope>NUCLEOTIDE SEQUENCE</scope>
    <source>
        <tissue evidence="2">Shoot tissue taken approximately 20 cm above the soil surface</tissue>
    </source>
</reference>
<evidence type="ECO:0000256" key="1">
    <source>
        <dbReference type="SAM" id="MobiDB-lite"/>
    </source>
</evidence>
<accession>A0A0A9HPS0</accession>
<organism evidence="2">
    <name type="scientific">Arundo donax</name>
    <name type="common">Giant reed</name>
    <name type="synonym">Donax arundinaceus</name>
    <dbReference type="NCBI Taxonomy" id="35708"/>
    <lineage>
        <taxon>Eukaryota</taxon>
        <taxon>Viridiplantae</taxon>
        <taxon>Streptophyta</taxon>
        <taxon>Embryophyta</taxon>
        <taxon>Tracheophyta</taxon>
        <taxon>Spermatophyta</taxon>
        <taxon>Magnoliopsida</taxon>
        <taxon>Liliopsida</taxon>
        <taxon>Poales</taxon>
        <taxon>Poaceae</taxon>
        <taxon>PACMAD clade</taxon>
        <taxon>Arundinoideae</taxon>
        <taxon>Arundineae</taxon>
        <taxon>Arundo</taxon>
    </lineage>
</organism>
<protein>
    <submittedName>
        <fullName evidence="2">Uncharacterized protein</fullName>
    </submittedName>
</protein>
<proteinExistence type="predicted"/>
<evidence type="ECO:0000313" key="2">
    <source>
        <dbReference type="EMBL" id="JAE34918.1"/>
    </source>
</evidence>
<dbReference type="EMBL" id="GBRH01162978">
    <property type="protein sequence ID" value="JAE34918.1"/>
    <property type="molecule type" value="Transcribed_RNA"/>
</dbReference>
<feature type="region of interest" description="Disordered" evidence="1">
    <location>
        <begin position="1"/>
        <end position="20"/>
    </location>
</feature>
<name>A0A0A9HPS0_ARUDO</name>
<sequence>MLVFSSSSSTSRPPTHNCRNSMSTCMWEQRRSCPHSTL</sequence>
<dbReference type="AlphaFoldDB" id="A0A0A9HPS0"/>
<reference evidence="2" key="1">
    <citation type="submission" date="2014-09" db="EMBL/GenBank/DDBJ databases">
        <authorList>
            <person name="Magalhaes I.L.F."/>
            <person name="Oliveira U."/>
            <person name="Santos F.R."/>
            <person name="Vidigal T.H.D.A."/>
            <person name="Brescovit A.D."/>
            <person name="Santos A.J."/>
        </authorList>
    </citation>
    <scope>NUCLEOTIDE SEQUENCE</scope>
    <source>
        <tissue evidence="2">Shoot tissue taken approximately 20 cm above the soil surface</tissue>
    </source>
</reference>